<dbReference type="Gene3D" id="3.80.10.10">
    <property type="entry name" value="Ribonuclease Inhibitor"/>
    <property type="match status" value="1"/>
</dbReference>
<organism evidence="5 6">
    <name type="scientific">Aphanomyces stellatus</name>
    <dbReference type="NCBI Taxonomy" id="120398"/>
    <lineage>
        <taxon>Eukaryota</taxon>
        <taxon>Sar</taxon>
        <taxon>Stramenopiles</taxon>
        <taxon>Oomycota</taxon>
        <taxon>Saprolegniomycetes</taxon>
        <taxon>Saprolegniales</taxon>
        <taxon>Verrucalvaceae</taxon>
        <taxon>Aphanomyces</taxon>
    </lineage>
</organism>
<evidence type="ECO:0000313" key="4">
    <source>
        <dbReference type="EMBL" id="KAF0683125.1"/>
    </source>
</evidence>
<proteinExistence type="predicted"/>
<keyword evidence="6" id="KW-1185">Reference proteome</keyword>
<dbReference type="SUPFAM" id="SSF52058">
    <property type="entry name" value="L domain-like"/>
    <property type="match status" value="1"/>
</dbReference>
<dbReference type="InterPro" id="IPR051681">
    <property type="entry name" value="Ser/Thr_Kinases-Pseudokinases"/>
</dbReference>
<dbReference type="OrthoDB" id="201642at2759"/>
<dbReference type="PROSITE" id="PS50011">
    <property type="entry name" value="PROTEIN_KINASE_DOM"/>
    <property type="match status" value="1"/>
</dbReference>
<dbReference type="GO" id="GO:0004674">
    <property type="term" value="F:protein serine/threonine kinase activity"/>
    <property type="evidence" value="ECO:0007669"/>
    <property type="project" value="TreeGrafter"/>
</dbReference>
<dbReference type="PANTHER" id="PTHR44329:SF214">
    <property type="entry name" value="PROTEIN KINASE DOMAIN-CONTAINING PROTEIN"/>
    <property type="match status" value="1"/>
</dbReference>
<dbReference type="SMART" id="SM00220">
    <property type="entry name" value="S_TKc"/>
    <property type="match status" value="1"/>
</dbReference>
<dbReference type="Pfam" id="PF07714">
    <property type="entry name" value="PK_Tyr_Ser-Thr"/>
    <property type="match status" value="1"/>
</dbReference>
<evidence type="ECO:0000259" key="3">
    <source>
        <dbReference type="PROSITE" id="PS50011"/>
    </source>
</evidence>
<dbReference type="InterPro" id="IPR001245">
    <property type="entry name" value="Ser-Thr/Tyr_kinase_cat_dom"/>
</dbReference>
<reference evidence="4" key="2">
    <citation type="submission" date="2019-06" db="EMBL/GenBank/DDBJ databases">
        <title>Genomics analysis of Aphanomyces spp. identifies a new class of oomycete effector associated with host adaptation.</title>
        <authorList>
            <person name="Gaulin E."/>
        </authorList>
    </citation>
    <scope>NUCLEOTIDE SEQUENCE</scope>
    <source>
        <strain evidence="4">CBS 578.67</strain>
    </source>
</reference>
<feature type="transmembrane region" description="Helical" evidence="1">
    <location>
        <begin position="404"/>
        <end position="425"/>
    </location>
</feature>
<dbReference type="EMBL" id="VJMH01007451">
    <property type="protein sequence ID" value="KAF0683125.1"/>
    <property type="molecule type" value="Genomic_DNA"/>
</dbReference>
<dbReference type="Gene3D" id="1.10.510.10">
    <property type="entry name" value="Transferase(Phosphotransferase) domain 1"/>
    <property type="match status" value="2"/>
</dbReference>
<dbReference type="PANTHER" id="PTHR44329">
    <property type="entry name" value="SERINE/THREONINE-PROTEIN KINASE TNNI3K-RELATED"/>
    <property type="match status" value="1"/>
</dbReference>
<dbReference type="InterPro" id="IPR011009">
    <property type="entry name" value="Kinase-like_dom_sf"/>
</dbReference>
<accession>A0A485LTH8</accession>
<keyword evidence="1" id="KW-0472">Membrane</keyword>
<evidence type="ECO:0000313" key="5">
    <source>
        <dbReference type="EMBL" id="VFU01448.1"/>
    </source>
</evidence>
<dbReference type="Proteomes" id="UP000332933">
    <property type="component" value="Unassembled WGS sequence"/>
</dbReference>
<feature type="domain" description="Protein kinase" evidence="3">
    <location>
        <begin position="474"/>
        <end position="798"/>
    </location>
</feature>
<name>A0A485LTH8_9STRA</name>
<feature type="chain" id="PRO_5033437799" evidence="2">
    <location>
        <begin position="22"/>
        <end position="799"/>
    </location>
</feature>
<dbReference type="PROSITE" id="PS00108">
    <property type="entry name" value="PROTEIN_KINASE_ST"/>
    <property type="match status" value="1"/>
</dbReference>
<evidence type="ECO:0000313" key="6">
    <source>
        <dbReference type="Proteomes" id="UP000332933"/>
    </source>
</evidence>
<sequence length="799" mass="88312">MRAAAHVVAWTLFALATAAWAAPPTTTSPPWPADDDYWGTIDKANRTARPVTVTTFSADCSNVSFSYPPDWNRCDEGKENKVTCIWFPDGRVARGGDCRVLNSVGNIKDGMTSTYSRPSPNDTDQTIVFPDITIEAVDSLPSFANSVVLRNVGIKTLAKDLWTKSSVQATYLSFNKNRIETVDGVIFPQLTFRLDLSSNRIKTLGNFSAKFLDTLNVSFNFAADLTQTVFPNKMTELQMAGTSCTIESLRKIALPSSLTNLGLSGNLLTSLDFAMPINLTTLTATMNPNITSIAGVTFPPKLESLMLESTGLTEIRSNFPKSLQYLYLGDNNITAFYATASQLAILKNLANDDIKNMTCRGYHCRAFLTRNNTNATCTGHLYTEVIHGIFPICVVADPPPKRTWQVVLVVSLAGAVVLAVIFCWVRRHHVAKQPKWYQKNGVNTLLILDDHAPLVNDIRYDEALAAFRIPADHIECLREIASGGFGVVWLAEIKYPGVLQPSRKVALKRLLPERVRNAEQVETFMDEIRLCASMEHPKIVQFVGVTWTSLLNLSLLMEYMALGDVWSILAANKATGALDWNVHGDVRFDLDEIRLSLPPDDAGGAADVPMLGLGLKNPTVKFSKFGILRDVVDALTYLHSRPVPIIHRDIKAKNILMNDAFDAKIADFGTSRECVLDYTMTSEIGTIPWIAPEVLKGVRYTEKADIYSIGVLISELDTVQIPYSTVQSVISTSDGDSGSMAKARIMMLVVAGDLRPNVTQECPEIIYQIIRRCVAYDPDDRPTAAQLQRWLRQIDPVIC</sequence>
<feature type="signal peptide" evidence="2">
    <location>
        <begin position="1"/>
        <end position="21"/>
    </location>
</feature>
<evidence type="ECO:0000256" key="1">
    <source>
        <dbReference type="SAM" id="Phobius"/>
    </source>
</evidence>
<evidence type="ECO:0000256" key="2">
    <source>
        <dbReference type="SAM" id="SignalP"/>
    </source>
</evidence>
<keyword evidence="1" id="KW-1133">Transmembrane helix</keyword>
<dbReference type="InterPro" id="IPR032675">
    <property type="entry name" value="LRR_dom_sf"/>
</dbReference>
<keyword evidence="1" id="KW-0812">Transmembrane</keyword>
<dbReference type="AlphaFoldDB" id="A0A485LTH8"/>
<reference evidence="5 6" key="1">
    <citation type="submission" date="2019-03" db="EMBL/GenBank/DDBJ databases">
        <authorList>
            <person name="Gaulin E."/>
            <person name="Dumas B."/>
        </authorList>
    </citation>
    <scope>NUCLEOTIDE SEQUENCE [LARGE SCALE GENOMIC DNA]</scope>
    <source>
        <strain evidence="5">CBS 568.67</strain>
    </source>
</reference>
<protein>
    <submittedName>
        <fullName evidence="5">Aste57867_24813 protein</fullName>
    </submittedName>
</protein>
<gene>
    <name evidence="5" type="primary">Aste57867_24813</name>
    <name evidence="4" type="ORF">As57867_024735</name>
    <name evidence="5" type="ORF">ASTE57867_24813</name>
</gene>
<dbReference type="GO" id="GO:0005524">
    <property type="term" value="F:ATP binding"/>
    <property type="evidence" value="ECO:0007669"/>
    <property type="project" value="InterPro"/>
</dbReference>
<dbReference type="InterPro" id="IPR000719">
    <property type="entry name" value="Prot_kinase_dom"/>
</dbReference>
<keyword evidence="2" id="KW-0732">Signal</keyword>
<dbReference type="EMBL" id="CAADRA010007477">
    <property type="protein sequence ID" value="VFU01448.1"/>
    <property type="molecule type" value="Genomic_DNA"/>
</dbReference>
<dbReference type="InterPro" id="IPR008271">
    <property type="entry name" value="Ser/Thr_kinase_AS"/>
</dbReference>
<dbReference type="SUPFAM" id="SSF56112">
    <property type="entry name" value="Protein kinase-like (PK-like)"/>
    <property type="match status" value="1"/>
</dbReference>